<feature type="region of interest" description="Disordered" evidence="1">
    <location>
        <begin position="42"/>
        <end position="70"/>
    </location>
</feature>
<keyword evidence="2" id="KW-1133">Transmembrane helix</keyword>
<evidence type="ECO:0008006" key="6">
    <source>
        <dbReference type="Google" id="ProtNLM"/>
    </source>
</evidence>
<sequence length="100" mass="11721">MYKFLQLFFFFFFFLLFLVPGLNCLPCPMSHAPSIPSHPHLLPSHPSPWQNTPTNPVQGHRPMGPPEPQPPHHARMRMYMYMYMSMCMCLPGYCVRATMY</sequence>
<proteinExistence type="predicted"/>
<evidence type="ECO:0000313" key="5">
    <source>
        <dbReference type="Proteomes" id="UP000241462"/>
    </source>
</evidence>
<evidence type="ECO:0000256" key="1">
    <source>
        <dbReference type="SAM" id="MobiDB-lite"/>
    </source>
</evidence>
<reference evidence="4 5" key="1">
    <citation type="journal article" date="2018" name="Mycol. Prog.">
        <title>Coniella lustricola, a new species from submerged detritus.</title>
        <authorList>
            <person name="Raudabaugh D.B."/>
            <person name="Iturriaga T."/>
            <person name="Carver A."/>
            <person name="Mondo S."/>
            <person name="Pangilinan J."/>
            <person name="Lipzen A."/>
            <person name="He G."/>
            <person name="Amirebrahimi M."/>
            <person name="Grigoriev I.V."/>
            <person name="Miller A.N."/>
        </authorList>
    </citation>
    <scope>NUCLEOTIDE SEQUENCE [LARGE SCALE GENOMIC DNA]</scope>
    <source>
        <strain evidence="4 5">B22-T-1</strain>
    </source>
</reference>
<feature type="chain" id="PRO_5015599741" description="Secreted protein" evidence="3">
    <location>
        <begin position="25"/>
        <end position="100"/>
    </location>
</feature>
<keyword evidence="5" id="KW-1185">Reference proteome</keyword>
<evidence type="ECO:0000256" key="3">
    <source>
        <dbReference type="SAM" id="SignalP"/>
    </source>
</evidence>
<name>A0A2T2ZRY6_9PEZI</name>
<dbReference type="AlphaFoldDB" id="A0A2T2ZRY6"/>
<keyword evidence="2" id="KW-0472">Membrane</keyword>
<feature type="non-terminal residue" evidence="4">
    <location>
        <position position="100"/>
    </location>
</feature>
<dbReference type="EMBL" id="KZ678891">
    <property type="protein sequence ID" value="PSR74271.1"/>
    <property type="molecule type" value="Genomic_DNA"/>
</dbReference>
<feature type="signal peptide" evidence="3">
    <location>
        <begin position="1"/>
        <end position="24"/>
    </location>
</feature>
<feature type="transmembrane region" description="Helical" evidence="2">
    <location>
        <begin position="78"/>
        <end position="95"/>
    </location>
</feature>
<evidence type="ECO:0000256" key="2">
    <source>
        <dbReference type="SAM" id="Phobius"/>
    </source>
</evidence>
<evidence type="ECO:0000313" key="4">
    <source>
        <dbReference type="EMBL" id="PSR74271.1"/>
    </source>
</evidence>
<dbReference type="InParanoid" id="A0A2T2ZRY6"/>
<accession>A0A2T2ZRY6</accession>
<organism evidence="4 5">
    <name type="scientific">Coniella lustricola</name>
    <dbReference type="NCBI Taxonomy" id="2025994"/>
    <lineage>
        <taxon>Eukaryota</taxon>
        <taxon>Fungi</taxon>
        <taxon>Dikarya</taxon>
        <taxon>Ascomycota</taxon>
        <taxon>Pezizomycotina</taxon>
        <taxon>Sordariomycetes</taxon>
        <taxon>Sordariomycetidae</taxon>
        <taxon>Diaporthales</taxon>
        <taxon>Schizoparmaceae</taxon>
        <taxon>Coniella</taxon>
    </lineage>
</organism>
<gene>
    <name evidence="4" type="ORF">BD289DRAFT_448772</name>
</gene>
<keyword evidence="2" id="KW-0812">Transmembrane</keyword>
<keyword evidence="3" id="KW-0732">Signal</keyword>
<protein>
    <recommendedName>
        <fullName evidence="6">Secreted protein</fullName>
    </recommendedName>
</protein>
<dbReference type="Proteomes" id="UP000241462">
    <property type="component" value="Unassembled WGS sequence"/>
</dbReference>